<dbReference type="EMBL" id="JANUCT010000017">
    <property type="protein sequence ID" value="MCS3904190.1"/>
    <property type="molecule type" value="Genomic_DNA"/>
</dbReference>
<sequence length="433" mass="46956" precursor="true">MKPIRSALTITVIFLGLMLSKTASAFEIVIDEGVENALPIAIVPFGWNQSAAMPPTDVAEVIRQDLARSGHFNALPPADMPAKPTSFDAINFADWRRLGMEHVVVGELKQRDDGGFEVSFRLVDVYRGSQVAGYSIRTRKEQLRYTAHQVADIIYEELTGNRGAFATRIAYITVNKKNDKKVHKLEIADADGHGAQVLLTSPEPLMSPRWSPDGRRLAYVSFEGRNSAVYIQNVYSGQRKEVASHSGINSAPAWSPDGNKLAMTLSKDGSPDIYVMDIDSDRLQRVTNSSSIDTEAAWSADGDMLYFTSDRGGSPQIYKVAASGGTPKRVTFDGGYNARPALSPDGEKLAMVRGGDGYRIAVQDLDSGRSQVLTDGSLDESPSFAPNSGMIIYATTVGESGALAAVSVDGQVKQKLEATRGDVREPDWGPFQD</sequence>
<feature type="domain" description="TolB N-terminal" evidence="6">
    <location>
        <begin position="27"/>
        <end position="131"/>
    </location>
</feature>
<dbReference type="SUPFAM" id="SSF69304">
    <property type="entry name" value="Tricorn protease N-terminal domain"/>
    <property type="match status" value="1"/>
</dbReference>
<dbReference type="Pfam" id="PF07676">
    <property type="entry name" value="PD40"/>
    <property type="match status" value="4"/>
</dbReference>
<dbReference type="Gene3D" id="2.120.10.30">
    <property type="entry name" value="TolB, C-terminal domain"/>
    <property type="match status" value="1"/>
</dbReference>
<evidence type="ECO:0000256" key="4">
    <source>
        <dbReference type="ARBA" id="ARBA00022764"/>
    </source>
</evidence>
<dbReference type="GO" id="GO:0042597">
    <property type="term" value="C:periplasmic space"/>
    <property type="evidence" value="ECO:0007669"/>
    <property type="project" value="UniProtKB-SubCell"/>
</dbReference>
<dbReference type="PANTHER" id="PTHR36842:SF1">
    <property type="entry name" value="PROTEIN TOLB"/>
    <property type="match status" value="1"/>
</dbReference>
<evidence type="ECO:0000313" key="8">
    <source>
        <dbReference type="Proteomes" id="UP001204445"/>
    </source>
</evidence>
<dbReference type="PANTHER" id="PTHR36842">
    <property type="entry name" value="PROTEIN TOLB HOMOLOG"/>
    <property type="match status" value="1"/>
</dbReference>
<keyword evidence="8" id="KW-1185">Reference proteome</keyword>
<evidence type="ECO:0000256" key="5">
    <source>
        <dbReference type="HAMAP-Rule" id="MF_00671"/>
    </source>
</evidence>
<dbReference type="Pfam" id="PF04052">
    <property type="entry name" value="TolB_N"/>
    <property type="match status" value="1"/>
</dbReference>
<dbReference type="GO" id="GO:0017038">
    <property type="term" value="P:protein import"/>
    <property type="evidence" value="ECO:0007669"/>
    <property type="project" value="InterPro"/>
</dbReference>
<proteinExistence type="inferred from homology"/>
<gene>
    <name evidence="5" type="primary">tolB</name>
    <name evidence="7" type="ORF">J2T55_002225</name>
</gene>
<keyword evidence="4 5" id="KW-0574">Periplasm</keyword>
<dbReference type="InterPro" id="IPR014167">
    <property type="entry name" value="Tol-Pal_TolB"/>
</dbReference>
<comment type="function">
    <text evidence="5">Part of the Tol-Pal system, which plays a role in outer membrane invagination during cell division and is important for maintaining outer membrane integrity.</text>
</comment>
<feature type="chain" id="PRO_5041755928" description="Tol-Pal system protein TolB" evidence="5">
    <location>
        <begin position="26"/>
        <end position="433"/>
    </location>
</feature>
<dbReference type="InterPro" id="IPR011659">
    <property type="entry name" value="WD40"/>
</dbReference>
<name>A0AAE3HLW7_9GAMM</name>
<accession>A0AAE3HLW7</accession>
<dbReference type="InterPro" id="IPR011042">
    <property type="entry name" value="6-blade_b-propeller_TolB-like"/>
</dbReference>
<dbReference type="Proteomes" id="UP001204445">
    <property type="component" value="Unassembled WGS sequence"/>
</dbReference>
<evidence type="ECO:0000256" key="3">
    <source>
        <dbReference type="ARBA" id="ARBA00022729"/>
    </source>
</evidence>
<dbReference type="NCBIfam" id="TIGR02800">
    <property type="entry name" value="propeller_TolB"/>
    <property type="match status" value="1"/>
</dbReference>
<comment type="subcellular location">
    <subcellularLocation>
        <location evidence="1 5">Periplasm</location>
    </subcellularLocation>
</comment>
<keyword evidence="5" id="KW-0131">Cell cycle</keyword>
<dbReference type="AlphaFoldDB" id="A0AAE3HLW7"/>
<dbReference type="InterPro" id="IPR007195">
    <property type="entry name" value="TolB_N"/>
</dbReference>
<dbReference type="Gene3D" id="3.40.50.10070">
    <property type="entry name" value="TolB, N-terminal domain"/>
    <property type="match status" value="1"/>
</dbReference>
<dbReference type="GO" id="GO:0051301">
    <property type="term" value="P:cell division"/>
    <property type="evidence" value="ECO:0007669"/>
    <property type="project" value="UniProtKB-UniRule"/>
</dbReference>
<evidence type="ECO:0000256" key="2">
    <source>
        <dbReference type="ARBA" id="ARBA00009820"/>
    </source>
</evidence>
<evidence type="ECO:0000259" key="6">
    <source>
        <dbReference type="Pfam" id="PF04052"/>
    </source>
</evidence>
<protein>
    <recommendedName>
        <fullName evidence="5">Tol-Pal system protein TolB</fullName>
    </recommendedName>
</protein>
<reference evidence="7" key="1">
    <citation type="submission" date="2022-08" db="EMBL/GenBank/DDBJ databases">
        <title>Genomic Encyclopedia of Type Strains, Phase III (KMG-III): the genomes of soil and plant-associated and newly described type strains.</title>
        <authorList>
            <person name="Whitman W."/>
        </authorList>
    </citation>
    <scope>NUCLEOTIDE SEQUENCE</scope>
    <source>
        <strain evidence="7">HMT 1</strain>
    </source>
</reference>
<dbReference type="SUPFAM" id="SSF52964">
    <property type="entry name" value="TolB, N-terminal domain"/>
    <property type="match status" value="1"/>
</dbReference>
<comment type="subunit">
    <text evidence="5">The Tol-Pal system is composed of five core proteins: the inner membrane proteins TolA, TolQ and TolR, the periplasmic protein TolB and the outer membrane protein Pal. They form a network linking the inner and outer membranes and the peptidoglycan layer.</text>
</comment>
<comment type="similarity">
    <text evidence="2 5">Belongs to the TolB family.</text>
</comment>
<keyword evidence="3 5" id="KW-0732">Signal</keyword>
<feature type="signal peptide" evidence="5">
    <location>
        <begin position="1"/>
        <end position="25"/>
    </location>
</feature>
<evidence type="ECO:0000313" key="7">
    <source>
        <dbReference type="EMBL" id="MCS3904190.1"/>
    </source>
</evidence>
<comment type="caution">
    <text evidence="7">The sequence shown here is derived from an EMBL/GenBank/DDBJ whole genome shotgun (WGS) entry which is preliminary data.</text>
</comment>
<dbReference type="RefSeq" id="WP_259056657.1">
    <property type="nucleotide sequence ID" value="NZ_JANUCT010000017.1"/>
</dbReference>
<evidence type="ECO:0000256" key="1">
    <source>
        <dbReference type="ARBA" id="ARBA00004418"/>
    </source>
</evidence>
<organism evidence="7 8">
    <name type="scientific">Methylohalomonas lacus</name>
    <dbReference type="NCBI Taxonomy" id="398773"/>
    <lineage>
        <taxon>Bacteria</taxon>
        <taxon>Pseudomonadati</taxon>
        <taxon>Pseudomonadota</taxon>
        <taxon>Gammaproteobacteria</taxon>
        <taxon>Methylohalomonadales</taxon>
        <taxon>Methylohalomonadaceae</taxon>
        <taxon>Methylohalomonas</taxon>
    </lineage>
</organism>
<keyword evidence="5" id="KW-0132">Cell division</keyword>
<dbReference type="HAMAP" id="MF_00671">
    <property type="entry name" value="TolB"/>
    <property type="match status" value="1"/>
</dbReference>